<evidence type="ECO:0000313" key="9">
    <source>
        <dbReference type="EMBL" id="AQS55071.1"/>
    </source>
</evidence>
<dbReference type="RefSeq" id="WP_077718890.1">
    <property type="nucleotide sequence ID" value="NZ_CP019699.1"/>
</dbReference>
<name>A0A1U9K4U5_9BACL</name>
<keyword evidence="5 8" id="KW-1133">Transmembrane helix</keyword>
<evidence type="ECO:0000256" key="7">
    <source>
        <dbReference type="RuleBase" id="RU003942"/>
    </source>
</evidence>
<dbReference type="InterPro" id="IPR037185">
    <property type="entry name" value="EmrE-like"/>
</dbReference>
<dbReference type="PANTHER" id="PTHR30561:SF0">
    <property type="entry name" value="GUANIDINIUM EXPORTER"/>
    <property type="match status" value="1"/>
</dbReference>
<protein>
    <submittedName>
        <fullName evidence="9">QacE family quaternary ammonium compound efflux SMR transporter</fullName>
    </submittedName>
</protein>
<organism evidence="9 10">
    <name type="scientific">Novibacillus thermophilus</name>
    <dbReference type="NCBI Taxonomy" id="1471761"/>
    <lineage>
        <taxon>Bacteria</taxon>
        <taxon>Bacillati</taxon>
        <taxon>Bacillota</taxon>
        <taxon>Bacilli</taxon>
        <taxon>Bacillales</taxon>
        <taxon>Thermoactinomycetaceae</taxon>
        <taxon>Novibacillus</taxon>
    </lineage>
</organism>
<dbReference type="InterPro" id="IPR045324">
    <property type="entry name" value="Small_multidrug_res"/>
</dbReference>
<keyword evidence="6 8" id="KW-0472">Membrane</keyword>
<feature type="transmembrane region" description="Helical" evidence="8">
    <location>
        <begin position="56"/>
        <end position="78"/>
    </location>
</feature>
<dbReference type="GO" id="GO:0005886">
    <property type="term" value="C:plasma membrane"/>
    <property type="evidence" value="ECO:0007669"/>
    <property type="project" value="UniProtKB-SubCell"/>
</dbReference>
<dbReference type="Proteomes" id="UP000188603">
    <property type="component" value="Chromosome"/>
</dbReference>
<proteinExistence type="inferred from homology"/>
<dbReference type="OrthoDB" id="21828at2"/>
<dbReference type="AlphaFoldDB" id="A0A1U9K4U5"/>
<keyword evidence="2" id="KW-0813">Transport</keyword>
<evidence type="ECO:0000256" key="2">
    <source>
        <dbReference type="ARBA" id="ARBA00022448"/>
    </source>
</evidence>
<dbReference type="EMBL" id="CP019699">
    <property type="protein sequence ID" value="AQS55071.1"/>
    <property type="molecule type" value="Genomic_DNA"/>
</dbReference>
<comment type="similarity">
    <text evidence="7">Belongs to the drug/metabolite transporter (DMT) superfamily. Small multidrug resistance (SMR) (TC 2.A.7.1) family.</text>
</comment>
<sequence length="104" mass="11393">MAWIFLVIASLGEIFGVMSINLYLQKRSFGRVLLICLTFSSGFAFLSLAMRDIPMGTAYAVWTGLGAAGAVLMGILFFKESADWKRLFFLCCIIVGAAGLRLLE</sequence>
<dbReference type="STRING" id="1471761.B0W44_04065"/>
<feature type="transmembrane region" description="Helical" evidence="8">
    <location>
        <begin position="31"/>
        <end position="50"/>
    </location>
</feature>
<keyword evidence="10" id="KW-1185">Reference proteome</keyword>
<dbReference type="GO" id="GO:0022857">
    <property type="term" value="F:transmembrane transporter activity"/>
    <property type="evidence" value="ECO:0007669"/>
    <property type="project" value="InterPro"/>
</dbReference>
<dbReference type="Gene3D" id="1.10.3730.20">
    <property type="match status" value="1"/>
</dbReference>
<evidence type="ECO:0000256" key="8">
    <source>
        <dbReference type="SAM" id="Phobius"/>
    </source>
</evidence>
<dbReference type="PANTHER" id="PTHR30561">
    <property type="entry name" value="SMR FAMILY PROTON-DEPENDENT DRUG EFFLUX TRANSPORTER SUGE"/>
    <property type="match status" value="1"/>
</dbReference>
<gene>
    <name evidence="9" type="ORF">B0W44_04065</name>
</gene>
<dbReference type="KEGG" id="ntr:B0W44_04065"/>
<evidence type="ECO:0000256" key="1">
    <source>
        <dbReference type="ARBA" id="ARBA00004651"/>
    </source>
</evidence>
<evidence type="ECO:0000256" key="4">
    <source>
        <dbReference type="ARBA" id="ARBA00022692"/>
    </source>
</evidence>
<feature type="transmembrane region" description="Helical" evidence="8">
    <location>
        <begin position="87"/>
        <end position="103"/>
    </location>
</feature>
<evidence type="ECO:0000256" key="6">
    <source>
        <dbReference type="ARBA" id="ARBA00023136"/>
    </source>
</evidence>
<evidence type="ECO:0000256" key="5">
    <source>
        <dbReference type="ARBA" id="ARBA00022989"/>
    </source>
</evidence>
<dbReference type="FunFam" id="1.10.3730.20:FF:000001">
    <property type="entry name" value="Quaternary ammonium compound resistance transporter SugE"/>
    <property type="match status" value="1"/>
</dbReference>
<evidence type="ECO:0000313" key="10">
    <source>
        <dbReference type="Proteomes" id="UP000188603"/>
    </source>
</evidence>
<dbReference type="Pfam" id="PF00893">
    <property type="entry name" value="Multi_Drug_Res"/>
    <property type="match status" value="1"/>
</dbReference>
<feature type="transmembrane region" description="Helical" evidence="8">
    <location>
        <begin position="6"/>
        <end position="24"/>
    </location>
</feature>
<dbReference type="SUPFAM" id="SSF103481">
    <property type="entry name" value="Multidrug resistance efflux transporter EmrE"/>
    <property type="match status" value="1"/>
</dbReference>
<keyword evidence="4 7" id="KW-0812">Transmembrane</keyword>
<reference evidence="9 10" key="1">
    <citation type="journal article" date="2015" name="Int. J. Syst. Evol. Microbiol.">
        <title>Novibacillus thermophilus gen. nov., sp. nov., a Gram-staining-negative and moderately thermophilic member of the family Thermoactinomycetaceae.</title>
        <authorList>
            <person name="Yang G."/>
            <person name="Chen J."/>
            <person name="Zhou S."/>
        </authorList>
    </citation>
    <scope>NUCLEOTIDE SEQUENCE [LARGE SCALE GENOMIC DNA]</scope>
    <source>
        <strain evidence="9 10">SG-1</strain>
    </source>
</reference>
<evidence type="ECO:0000256" key="3">
    <source>
        <dbReference type="ARBA" id="ARBA00022475"/>
    </source>
</evidence>
<accession>A0A1U9K4U5</accession>
<keyword evidence="3" id="KW-1003">Cell membrane</keyword>
<comment type="subcellular location">
    <subcellularLocation>
        <location evidence="1 7">Cell membrane</location>
        <topology evidence="1 7">Multi-pass membrane protein</topology>
    </subcellularLocation>
</comment>
<dbReference type="InterPro" id="IPR000390">
    <property type="entry name" value="Small_drug/metabolite_transptr"/>
</dbReference>